<dbReference type="InterPro" id="IPR026960">
    <property type="entry name" value="RVT-Znf"/>
</dbReference>
<accession>A0A445I3Q7</accession>
<evidence type="ECO:0000313" key="2">
    <source>
        <dbReference type="EMBL" id="RZB80695.1"/>
    </source>
</evidence>
<dbReference type="PANTHER" id="PTHR33358:SF3">
    <property type="entry name" value="PLANT-LIKE PROTEIN, PUTATIVE-RELATED"/>
    <property type="match status" value="1"/>
</dbReference>
<evidence type="ECO:0000313" key="3">
    <source>
        <dbReference type="Proteomes" id="UP000289340"/>
    </source>
</evidence>
<dbReference type="Pfam" id="PF14476">
    <property type="entry name" value="Chloroplast_duf"/>
    <property type="match status" value="1"/>
</dbReference>
<gene>
    <name evidence="2" type="ORF">D0Y65_030409</name>
</gene>
<protein>
    <submittedName>
        <fullName evidence="2">Putative F-box protein</fullName>
    </submittedName>
</protein>
<feature type="domain" description="Reverse transcriptase zinc-binding" evidence="1">
    <location>
        <begin position="5"/>
        <end position="63"/>
    </location>
</feature>
<proteinExistence type="predicted"/>
<keyword evidence="3" id="KW-1185">Reference proteome</keyword>
<dbReference type="Proteomes" id="UP000289340">
    <property type="component" value="Chromosome 11"/>
</dbReference>
<dbReference type="Pfam" id="PF13966">
    <property type="entry name" value="zf-RVT"/>
    <property type="match status" value="1"/>
</dbReference>
<sequence length="658" mass="75687">MGSQNPPTALSFAWRLLWDRLPSKENLIRRQILLQNDLCPFCQSQVESASHLFFTCHKVMPLWWEFNSWVKEDRVLHSKPMDNFLQHYSLAGSRNSNGRRKIWWIATTRSIWNLRNDMIFNNQPFDISKLVDKAIFLTWSLLRGWEKDFTVPFHQWGCYPLYLTVVPLVILRSFELVSGLRINFAKSKFGAVGQSEEWCLHAANYLNCALLQFPFCYLGIPIAVNPKRRVVWDPVIRKFEDRMNRAPKTIINRLSSIQRQFLWGGKLEEKKITWVSWTQCFASRDVRGLGVKDLIILNNSLLIKWKWFMFHQPHQLWNRILISKYKGWRGLDQGPHKQHFSTWWADLKALNQDNSITAVSKQFCWKMGRGSYDGAPILALKLSLALLFSAATGMLLATNKIQPSQLAEEQRNAARLFKQLQTQIQTEIAIGNPSEGDVRDAIEKVLALDKAYPLPLLGGAMLEKFPAKFEAARWWPESRLSSNDKDKIMEIKNNNNNGWNVELEEEMREVIEVFKRKDMEDYERLGNIALKINKGFAVSAPLLTGIAALGFVFSGDGLVPALAGALATVVNAFEHGGQVGMVFEMYRTCGGFFRVLEETIEAAIEEKDLDKRENEELIEMNMALQFGRSVSQLRELATKSASCRIEGREIHEFASKLF</sequence>
<dbReference type="AlphaFoldDB" id="A0A445I3Q7"/>
<dbReference type="InterPro" id="IPR027949">
    <property type="entry name" value="Chloroplast_duf"/>
</dbReference>
<name>A0A445I3Q7_GLYSO</name>
<dbReference type="PANTHER" id="PTHR33358">
    <property type="entry name" value="F-BOX PROTEIN WITH A DOMAIN PROTEIN"/>
    <property type="match status" value="1"/>
</dbReference>
<reference evidence="2 3" key="1">
    <citation type="submission" date="2018-09" db="EMBL/GenBank/DDBJ databases">
        <title>A high-quality reference genome of wild soybean provides a powerful tool to mine soybean genomes.</title>
        <authorList>
            <person name="Xie M."/>
            <person name="Chung C.Y.L."/>
            <person name="Li M.-W."/>
            <person name="Wong F.-L."/>
            <person name="Chan T.-F."/>
            <person name="Lam H.-M."/>
        </authorList>
    </citation>
    <scope>NUCLEOTIDE SEQUENCE [LARGE SCALE GENOMIC DNA]</scope>
    <source>
        <strain evidence="3">cv. W05</strain>
        <tissue evidence="2">Hypocotyl of etiolated seedlings</tissue>
    </source>
</reference>
<organism evidence="2 3">
    <name type="scientific">Glycine soja</name>
    <name type="common">Wild soybean</name>
    <dbReference type="NCBI Taxonomy" id="3848"/>
    <lineage>
        <taxon>Eukaryota</taxon>
        <taxon>Viridiplantae</taxon>
        <taxon>Streptophyta</taxon>
        <taxon>Embryophyta</taxon>
        <taxon>Tracheophyta</taxon>
        <taxon>Spermatophyta</taxon>
        <taxon>Magnoliopsida</taxon>
        <taxon>eudicotyledons</taxon>
        <taxon>Gunneridae</taxon>
        <taxon>Pentapetalae</taxon>
        <taxon>rosids</taxon>
        <taxon>fabids</taxon>
        <taxon>Fabales</taxon>
        <taxon>Fabaceae</taxon>
        <taxon>Papilionoideae</taxon>
        <taxon>50 kb inversion clade</taxon>
        <taxon>NPAAA clade</taxon>
        <taxon>indigoferoid/millettioid clade</taxon>
        <taxon>Phaseoleae</taxon>
        <taxon>Glycine</taxon>
        <taxon>Glycine subgen. Soja</taxon>
    </lineage>
</organism>
<evidence type="ECO:0000259" key="1">
    <source>
        <dbReference type="Pfam" id="PF13966"/>
    </source>
</evidence>
<dbReference type="EMBL" id="QZWG01000011">
    <property type="protein sequence ID" value="RZB80695.1"/>
    <property type="molecule type" value="Genomic_DNA"/>
</dbReference>
<comment type="caution">
    <text evidence="2">The sequence shown here is derived from an EMBL/GenBank/DDBJ whole genome shotgun (WGS) entry which is preliminary data.</text>
</comment>